<organism evidence="1 2">
    <name type="scientific">Nonomuraea salmonea</name>
    <dbReference type="NCBI Taxonomy" id="46181"/>
    <lineage>
        <taxon>Bacteria</taxon>
        <taxon>Bacillati</taxon>
        <taxon>Actinomycetota</taxon>
        <taxon>Actinomycetes</taxon>
        <taxon>Streptosporangiales</taxon>
        <taxon>Streptosporangiaceae</taxon>
        <taxon>Nonomuraea</taxon>
    </lineage>
</organism>
<protein>
    <recommendedName>
        <fullName evidence="3">Phosphoadenosine phosphosulfate reductase</fullName>
    </recommendedName>
</protein>
<name>A0ABV5P2U5_9ACTN</name>
<gene>
    <name evidence="1" type="ORF">ACFFR3_46015</name>
</gene>
<sequence>MQLVLPTAPAPPGRRIVVLSYGLGADSTAVLLRWLTDPYSRDFDLEDLVVVIAQTGDEWPETGHLVEKYVLPLLRRHRIRTVQVARTARTKTEAGGCHYTVIEDTRTPTRCHIEGVYRLSQEMLDSGTVPQTGGPRLCSIHAKGEVLDWWISAYTQGRPYTHVVGFELGELGRRDTDMRLGKLPGRQPEYPLIDWGWWRADAIAYLREQTGVTVWPKSACTMCPYALDGPNRGDTVARLIAAPRLAMRPLLMEHTAVALNERQGLIAGRRLAWELRSHPGGPGLLAAFAAHLDEQEWAVWEVRRALLRRADGKTRAARSLTTIVRGGRQEMTAALERVSARLGIDVERDGPHRRVHVARRQAAPSVEHAFVLAPATAQEKTSKPFAKMWMTALAEVDTVDRQKEIRL</sequence>
<dbReference type="EMBL" id="JBHMCF010000057">
    <property type="protein sequence ID" value="MFB9476893.1"/>
    <property type="molecule type" value="Genomic_DNA"/>
</dbReference>
<evidence type="ECO:0008006" key="3">
    <source>
        <dbReference type="Google" id="ProtNLM"/>
    </source>
</evidence>
<accession>A0ABV5P2U5</accession>
<dbReference type="RefSeq" id="WP_379485214.1">
    <property type="nucleotide sequence ID" value="NZ_JBHMCF010000057.1"/>
</dbReference>
<evidence type="ECO:0000313" key="1">
    <source>
        <dbReference type="EMBL" id="MFB9476893.1"/>
    </source>
</evidence>
<evidence type="ECO:0000313" key="2">
    <source>
        <dbReference type="Proteomes" id="UP001589568"/>
    </source>
</evidence>
<keyword evidence="2" id="KW-1185">Reference proteome</keyword>
<reference evidence="1 2" key="1">
    <citation type="submission" date="2024-09" db="EMBL/GenBank/DDBJ databases">
        <authorList>
            <person name="Sun Q."/>
            <person name="Mori K."/>
        </authorList>
    </citation>
    <scope>NUCLEOTIDE SEQUENCE [LARGE SCALE GENOMIC DNA]</scope>
    <source>
        <strain evidence="1 2">JCM 3324</strain>
    </source>
</reference>
<dbReference type="Proteomes" id="UP001589568">
    <property type="component" value="Unassembled WGS sequence"/>
</dbReference>
<proteinExistence type="predicted"/>
<comment type="caution">
    <text evidence="1">The sequence shown here is derived from an EMBL/GenBank/DDBJ whole genome shotgun (WGS) entry which is preliminary data.</text>
</comment>